<evidence type="ECO:0000313" key="5">
    <source>
        <dbReference type="EMBL" id="CEL66672.1"/>
    </source>
</evidence>
<dbReference type="Pfam" id="PF07967">
    <property type="entry name" value="zf-C3HC"/>
    <property type="match status" value="1"/>
</dbReference>
<feature type="domain" description="C3HC-type" evidence="4">
    <location>
        <begin position="37"/>
        <end position="86"/>
    </location>
</feature>
<feature type="compositionally biased region" description="Low complexity" evidence="3">
    <location>
        <begin position="302"/>
        <end position="311"/>
    </location>
</feature>
<proteinExistence type="predicted"/>
<name>A0A0F7UEB2_NEOCL</name>
<gene>
    <name evidence="5" type="ORF">BN1204_024825</name>
</gene>
<comment type="subcellular location">
    <subcellularLocation>
        <location evidence="1">Nucleus</location>
    </subcellularLocation>
</comment>
<dbReference type="EMBL" id="LN714482">
    <property type="protein sequence ID" value="CEL66672.1"/>
    <property type="molecule type" value="Genomic_DNA"/>
</dbReference>
<feature type="compositionally biased region" description="Basic and acidic residues" evidence="3">
    <location>
        <begin position="490"/>
        <end position="501"/>
    </location>
</feature>
<evidence type="ECO:0000256" key="3">
    <source>
        <dbReference type="SAM" id="MobiDB-lite"/>
    </source>
</evidence>
<evidence type="ECO:0000256" key="2">
    <source>
        <dbReference type="ARBA" id="ARBA00023242"/>
    </source>
</evidence>
<feature type="region of interest" description="Disordered" evidence="3">
    <location>
        <begin position="91"/>
        <end position="120"/>
    </location>
</feature>
<feature type="compositionally biased region" description="Basic and acidic residues" evidence="3">
    <location>
        <begin position="151"/>
        <end position="164"/>
    </location>
</feature>
<evidence type="ECO:0000259" key="4">
    <source>
        <dbReference type="Pfam" id="PF07967"/>
    </source>
</evidence>
<feature type="region of interest" description="Disordered" evidence="3">
    <location>
        <begin position="278"/>
        <end position="313"/>
    </location>
</feature>
<dbReference type="InterPro" id="IPR012935">
    <property type="entry name" value="NuBaID_N"/>
</dbReference>
<protein>
    <recommendedName>
        <fullName evidence="4">C3HC-type domain-containing protein</fullName>
    </recommendedName>
</protein>
<dbReference type="AlphaFoldDB" id="A0A0F7UEB2"/>
<accession>A0A0F7UEB2</accession>
<sequence>MTGTSPPVSPVNDALQVGKDANVEKLGRKGPAAEYRELLLSFYSETQKWFAPPPSLSPFLLARAGFACTDTGVIQCPLCGEKWTWRKRRVRRDPPSTCSTAEHEGGNPSFSETKEQIPPCTGRRTLRKGCVEREDAVRPCSSRTSRGENAQYRRRDSSNDMHELADEEEDSEMIDAVALSFVHSECCPRRGIFISLFDVDLAGLAVMPLTLVQDERSRLKTLRDCLGEKARQGLPLISLRSALGYLSSLILSKAECLRALRENPKFLDLDTRPLSLASDSAEQTRSSSTRILATKEQRQESEGSSEASSAHHSAKNTPLSLLLQLLILLFRPCLTNPSVPNGDPNTDAAVLTEIILSGRARGEAEQRKRVRVQQENGSVALSLATAPRSVCVFFPAEGSLDSLETARKFLQSLSHSEASGENKLSLADILGCVVVDPLKVLALFGWGAVSKSTGEDAEFREKTEKSFSLLQNEGRVLESKSGAMSTCPEKSSEDLEQKSEEATEPEQNDALLEQKDVAVECRYCLRRVALGQFRQYAVQSENCSRQASQGERSMRERMQQWMQVCAEYSQFYCQAWDSKAVAPTSRRRAGEFSLSEEGKKESGVCEGKTDFVLGTYLPAPRVGREPSVFDPVLEHRLHCPYISGAVYGGQAVVERVISALLPLQIRGFEQARAREELRKEAMDAWSWRKNLETRK</sequence>
<evidence type="ECO:0000256" key="1">
    <source>
        <dbReference type="ARBA" id="ARBA00004123"/>
    </source>
</evidence>
<reference evidence="5" key="1">
    <citation type="journal article" date="2015" name="PLoS ONE">
        <title>Comprehensive Evaluation of Toxoplasma gondii VEG and Neospora caninum LIV Genomes with Tachyzoite Stage Transcriptome and Proteome Defines Novel Transcript Features.</title>
        <authorList>
            <person name="Ramaprasad A."/>
            <person name="Mourier T."/>
            <person name="Naeem R."/>
            <person name="Malas T.B."/>
            <person name="Moussa E."/>
            <person name="Panigrahi A."/>
            <person name="Vermont S.J."/>
            <person name="Otto T.D."/>
            <person name="Wastling J."/>
            <person name="Pain A."/>
        </authorList>
    </citation>
    <scope>NUCLEOTIDE SEQUENCE</scope>
    <source>
        <strain evidence="5">Liverpool</strain>
    </source>
</reference>
<keyword evidence="2" id="KW-0539">Nucleus</keyword>
<feature type="compositionally biased region" description="Polar residues" evidence="3">
    <location>
        <begin position="278"/>
        <end position="291"/>
    </location>
</feature>
<dbReference type="PANTHER" id="PTHR15835:SF6">
    <property type="entry name" value="ZINC FINGER C3HC-TYPE PROTEIN 1"/>
    <property type="match status" value="1"/>
</dbReference>
<organism evidence="5">
    <name type="scientific">Neospora caninum (strain Liverpool)</name>
    <dbReference type="NCBI Taxonomy" id="572307"/>
    <lineage>
        <taxon>Eukaryota</taxon>
        <taxon>Sar</taxon>
        <taxon>Alveolata</taxon>
        <taxon>Apicomplexa</taxon>
        <taxon>Conoidasida</taxon>
        <taxon>Coccidia</taxon>
        <taxon>Eucoccidiorida</taxon>
        <taxon>Eimeriorina</taxon>
        <taxon>Sarcocystidae</taxon>
        <taxon>Neospora</taxon>
    </lineage>
</organism>
<feature type="region of interest" description="Disordered" evidence="3">
    <location>
        <begin position="478"/>
        <end position="510"/>
    </location>
</feature>
<dbReference type="GO" id="GO:0005634">
    <property type="term" value="C:nucleus"/>
    <property type="evidence" value="ECO:0007669"/>
    <property type="project" value="UniProtKB-SubCell"/>
</dbReference>
<dbReference type="PANTHER" id="PTHR15835">
    <property type="entry name" value="NUCLEAR-INTERACTING PARTNER OF ALK"/>
    <property type="match status" value="1"/>
</dbReference>
<dbReference type="GO" id="GO:0008270">
    <property type="term" value="F:zinc ion binding"/>
    <property type="evidence" value="ECO:0007669"/>
    <property type="project" value="InterPro"/>
</dbReference>
<feature type="region of interest" description="Disordered" evidence="3">
    <location>
        <begin position="141"/>
        <end position="169"/>
    </location>
</feature>